<proteinExistence type="predicted"/>
<dbReference type="AlphaFoldDB" id="A0AAW1RJ89"/>
<protein>
    <submittedName>
        <fullName evidence="2">Uncharacterized protein</fullName>
    </submittedName>
</protein>
<gene>
    <name evidence="2" type="ORF">WJX74_005357</name>
</gene>
<feature type="region of interest" description="Disordered" evidence="1">
    <location>
        <begin position="1"/>
        <end position="128"/>
    </location>
</feature>
<evidence type="ECO:0000313" key="3">
    <source>
        <dbReference type="Proteomes" id="UP001438707"/>
    </source>
</evidence>
<dbReference type="EMBL" id="JALJOS010000010">
    <property type="protein sequence ID" value="KAK9833769.1"/>
    <property type="molecule type" value="Genomic_DNA"/>
</dbReference>
<evidence type="ECO:0000256" key="1">
    <source>
        <dbReference type="SAM" id="MobiDB-lite"/>
    </source>
</evidence>
<dbReference type="Proteomes" id="UP001438707">
    <property type="component" value="Unassembled WGS sequence"/>
</dbReference>
<comment type="caution">
    <text evidence="2">The sequence shown here is derived from an EMBL/GenBank/DDBJ whole genome shotgun (WGS) entry which is preliminary data.</text>
</comment>
<evidence type="ECO:0000313" key="2">
    <source>
        <dbReference type="EMBL" id="KAK9833769.1"/>
    </source>
</evidence>
<keyword evidence="3" id="KW-1185">Reference proteome</keyword>
<name>A0AAW1RJ89_9CHLO</name>
<feature type="compositionally biased region" description="Low complexity" evidence="1">
    <location>
        <begin position="59"/>
        <end position="78"/>
    </location>
</feature>
<reference evidence="2 3" key="1">
    <citation type="journal article" date="2024" name="Nat. Commun.">
        <title>Phylogenomics reveals the evolutionary origins of lichenization in chlorophyte algae.</title>
        <authorList>
            <person name="Puginier C."/>
            <person name="Libourel C."/>
            <person name="Otte J."/>
            <person name="Skaloud P."/>
            <person name="Haon M."/>
            <person name="Grisel S."/>
            <person name="Petersen M."/>
            <person name="Berrin J.G."/>
            <person name="Delaux P.M."/>
            <person name="Dal Grande F."/>
            <person name="Keller J."/>
        </authorList>
    </citation>
    <scope>NUCLEOTIDE SEQUENCE [LARGE SCALE GENOMIC DNA]</scope>
    <source>
        <strain evidence="2 3">SAG 2145</strain>
    </source>
</reference>
<sequence>MSRGVDRLATITGEPASKFAGSPVGSTGDLKSLSDNQMPQARGAPSPPAQPQAMGATNSPAAASQQEAAASSSRPEQQLPAELRHRGHAEQSVSGGAAEDPMQPPQPGMATMSREGAEQADEDADKKTARLAAVARGQANSSEVLSCAAAWHRMPPLLLLALAELALIATAFVLFVCNPDLIHEQIEADAFTMAADGGGWLMKVLGCLPNGRAKAAVWKARLQLFGGLWDDLALFIVTASLVTALHHHGHIEPGQNVLN</sequence>
<organism evidence="2 3">
    <name type="scientific">Apatococcus lobatus</name>
    <dbReference type="NCBI Taxonomy" id="904363"/>
    <lineage>
        <taxon>Eukaryota</taxon>
        <taxon>Viridiplantae</taxon>
        <taxon>Chlorophyta</taxon>
        <taxon>core chlorophytes</taxon>
        <taxon>Trebouxiophyceae</taxon>
        <taxon>Chlorellales</taxon>
        <taxon>Chlorellaceae</taxon>
        <taxon>Apatococcus</taxon>
    </lineage>
</organism>
<accession>A0AAW1RJ89</accession>